<dbReference type="OrthoDB" id="4934715at2759"/>
<dbReference type="GO" id="GO:0003677">
    <property type="term" value="F:DNA binding"/>
    <property type="evidence" value="ECO:0007669"/>
    <property type="project" value="InterPro"/>
</dbReference>
<dbReference type="Pfam" id="PF03357">
    <property type="entry name" value="Snf7"/>
    <property type="match status" value="1"/>
</dbReference>
<dbReference type="GO" id="GO:0000981">
    <property type="term" value="F:DNA-binding transcription factor activity, RNA polymerase II-specific"/>
    <property type="evidence" value="ECO:0007669"/>
    <property type="project" value="InterPro"/>
</dbReference>
<feature type="region of interest" description="Disordered" evidence="3">
    <location>
        <begin position="639"/>
        <end position="664"/>
    </location>
</feature>
<evidence type="ECO:0000259" key="4">
    <source>
        <dbReference type="SMART" id="SM00906"/>
    </source>
</evidence>
<feature type="region of interest" description="Disordered" evidence="3">
    <location>
        <begin position="676"/>
        <end position="706"/>
    </location>
</feature>
<dbReference type="GO" id="GO:0005634">
    <property type="term" value="C:nucleus"/>
    <property type="evidence" value="ECO:0007669"/>
    <property type="project" value="UniProtKB-SubCell"/>
</dbReference>
<reference evidence="5 6" key="1">
    <citation type="submission" date="2019-02" db="EMBL/GenBank/DDBJ databases">
        <title>Genome sequencing of the rare red list fungi Antrodiella citrinella (Flaviporus citrinellus).</title>
        <authorList>
            <person name="Buettner E."/>
            <person name="Kellner H."/>
        </authorList>
    </citation>
    <scope>NUCLEOTIDE SEQUENCE [LARGE SCALE GENOMIC DNA]</scope>
    <source>
        <strain evidence="5 6">DSM 108506</strain>
    </source>
</reference>
<comment type="caution">
    <text evidence="5">The sequence shown here is derived from an EMBL/GenBank/DDBJ whole genome shotgun (WGS) entry which is preliminary data.</text>
</comment>
<feature type="compositionally biased region" description="Low complexity" evidence="3">
    <location>
        <begin position="7"/>
        <end position="18"/>
    </location>
</feature>
<evidence type="ECO:0000256" key="2">
    <source>
        <dbReference type="ARBA" id="ARBA00023242"/>
    </source>
</evidence>
<feature type="compositionally biased region" description="Polar residues" evidence="3">
    <location>
        <begin position="676"/>
        <end position="685"/>
    </location>
</feature>
<organism evidence="5 6">
    <name type="scientific">Antrodiella citrinella</name>
    <dbReference type="NCBI Taxonomy" id="2447956"/>
    <lineage>
        <taxon>Eukaryota</taxon>
        <taxon>Fungi</taxon>
        <taxon>Dikarya</taxon>
        <taxon>Basidiomycota</taxon>
        <taxon>Agaricomycotina</taxon>
        <taxon>Agaricomycetes</taxon>
        <taxon>Polyporales</taxon>
        <taxon>Steccherinaceae</taxon>
        <taxon>Antrodiella</taxon>
    </lineage>
</organism>
<evidence type="ECO:0000256" key="1">
    <source>
        <dbReference type="ARBA" id="ARBA00004123"/>
    </source>
</evidence>
<dbReference type="PANTHER" id="PTHR31001:SF87">
    <property type="entry name" value="COL-21"/>
    <property type="match status" value="1"/>
</dbReference>
<dbReference type="Proteomes" id="UP000308730">
    <property type="component" value="Unassembled WGS sequence"/>
</dbReference>
<dbReference type="GO" id="GO:0006351">
    <property type="term" value="P:DNA-templated transcription"/>
    <property type="evidence" value="ECO:0007669"/>
    <property type="project" value="InterPro"/>
</dbReference>
<dbReference type="InterPro" id="IPR005024">
    <property type="entry name" value="Snf7_fam"/>
</dbReference>
<dbReference type="PANTHER" id="PTHR31001">
    <property type="entry name" value="UNCHARACTERIZED TRANSCRIPTIONAL REGULATORY PROTEIN"/>
    <property type="match status" value="1"/>
</dbReference>
<dbReference type="CDD" id="cd00067">
    <property type="entry name" value="GAL4"/>
    <property type="match status" value="1"/>
</dbReference>
<evidence type="ECO:0000256" key="3">
    <source>
        <dbReference type="SAM" id="MobiDB-lite"/>
    </source>
</evidence>
<sequence>MVKTVNPSTPDSSGTPGPTRRKADDDISNNRASKKPRTRVSYSCGECHRRKQKCVARKVPELCKAYTPGKTDQDINLRLSRLEHIVEAALPHHWKTIAQIDGFDDRNRSNSPGADDDGRSQADDEDTNGGVYESGKWYGNTAFAYIAAPAVLSQLESVVEGNNNGEGSGQATRSASVDHLSSVFRHPVQKRPHIVSALEPSPADKLKSLIQDCGVAPHKISELMHELPPRALSDKLVDYYFHAINWTRYPISERDFRASYAAISADNTTVDPTDTRFLPLLFVVLAIAVRLAPENVAGDAKTRKLTSSRYYWSSRRSLLIAAAIQPDCLEMVLTRLLSSRFLILDRKATECWSQLGAAVRTAQALGLHRDAAALPIGPWQVEYRRRIWAYLYHADRGHALSLGRPSAIHDDYTSTRTPMNIEDDISSTQLANSQPLSVPTHMSYIVLRNTLSSIMGRMVHQFQRVTSPAHYHDILAIDDELLEFMRNLPPHFAVEPDTSLDQTHPYIPAHRFLLVTETFYIRIALHRPYLLRRLSSDRYLRSRNACFESALQDFRVRREFLTSTPRDFRDPVASAYREFLTAMISGIYLVLYPNGQHAEGMTIIMETYIKDHEEATDMDATTRRETKIIEFLKAKATQVATPELSNTPAPNHLAEKPQPQPHNDAQLLLGLHRSSTRGQAPNSLAASPAGSQGGTPPDGPSTDYPRTVAFPVLQLQQSEGQSGFGSPTNVEDDSAQSLLDQWCNVFSGGPVVDNASVGTGFPWTQPGATSDLAWFNGIAPPQEMTSLDAVTSKARQSVKQLATKGDVKSARILAREVVRSNKQKDRLSVSKARLGSIGTQLSQQLAMSKVTGSLQKSTEIMKLSNSLIKLPQISQTMRDMSMEMTKAGILEEMMDATLEMDEDEELEEEADAEVDKVLFDLTNGKLGQAGAARTELPPSTEEQMEDEETERAMEQYRQQLNGLLSS</sequence>
<dbReference type="InterPro" id="IPR001138">
    <property type="entry name" value="Zn2Cys6_DnaBD"/>
</dbReference>
<feature type="region of interest" description="Disordered" evidence="3">
    <location>
        <begin position="103"/>
        <end position="131"/>
    </location>
</feature>
<dbReference type="EMBL" id="SGPM01000013">
    <property type="protein sequence ID" value="THH32913.1"/>
    <property type="molecule type" value="Genomic_DNA"/>
</dbReference>
<comment type="subcellular location">
    <subcellularLocation>
        <location evidence="1">Nucleus</location>
    </subcellularLocation>
</comment>
<name>A0A4V3XJF7_9APHY</name>
<feature type="region of interest" description="Disordered" evidence="3">
    <location>
        <begin position="1"/>
        <end position="42"/>
    </location>
</feature>
<proteinExistence type="predicted"/>
<dbReference type="SMART" id="SM00906">
    <property type="entry name" value="Fungal_trans"/>
    <property type="match status" value="1"/>
</dbReference>
<keyword evidence="6" id="KW-1185">Reference proteome</keyword>
<feature type="region of interest" description="Disordered" evidence="3">
    <location>
        <begin position="927"/>
        <end position="952"/>
    </location>
</feature>
<gene>
    <name evidence="5" type="ORF">EUX98_g1303</name>
</gene>
<feature type="compositionally biased region" description="Polar residues" evidence="3">
    <location>
        <begin position="639"/>
        <end position="649"/>
    </location>
</feature>
<dbReference type="GO" id="GO:0007034">
    <property type="term" value="P:vacuolar transport"/>
    <property type="evidence" value="ECO:0007669"/>
    <property type="project" value="InterPro"/>
</dbReference>
<protein>
    <recommendedName>
        <fullName evidence="4">Xylanolytic transcriptional activator regulatory domain-containing protein</fullName>
    </recommendedName>
</protein>
<dbReference type="CDD" id="cd12148">
    <property type="entry name" value="fungal_TF_MHR"/>
    <property type="match status" value="1"/>
</dbReference>
<dbReference type="Pfam" id="PF04082">
    <property type="entry name" value="Fungal_trans"/>
    <property type="match status" value="1"/>
</dbReference>
<accession>A0A4V3XJF7</accession>
<keyword evidence="2" id="KW-0539">Nucleus</keyword>
<dbReference type="Gene3D" id="6.10.140.1230">
    <property type="match status" value="1"/>
</dbReference>
<dbReference type="AlphaFoldDB" id="A0A4V3XJF7"/>
<dbReference type="InterPro" id="IPR007219">
    <property type="entry name" value="XnlR_reg_dom"/>
</dbReference>
<evidence type="ECO:0000313" key="6">
    <source>
        <dbReference type="Proteomes" id="UP000308730"/>
    </source>
</evidence>
<evidence type="ECO:0000313" key="5">
    <source>
        <dbReference type="EMBL" id="THH32913.1"/>
    </source>
</evidence>
<dbReference type="GO" id="GO:0008270">
    <property type="term" value="F:zinc ion binding"/>
    <property type="evidence" value="ECO:0007669"/>
    <property type="project" value="InterPro"/>
</dbReference>
<dbReference type="InterPro" id="IPR050613">
    <property type="entry name" value="Sec_Metabolite_Reg"/>
</dbReference>
<feature type="domain" description="Xylanolytic transcriptional activator regulatory" evidence="4">
    <location>
        <begin position="351"/>
        <end position="424"/>
    </location>
</feature>